<feature type="non-terminal residue" evidence="1">
    <location>
        <position position="145"/>
    </location>
</feature>
<organism evidence="1 2">
    <name type="scientific">Scutellospora calospora</name>
    <dbReference type="NCBI Taxonomy" id="85575"/>
    <lineage>
        <taxon>Eukaryota</taxon>
        <taxon>Fungi</taxon>
        <taxon>Fungi incertae sedis</taxon>
        <taxon>Mucoromycota</taxon>
        <taxon>Glomeromycotina</taxon>
        <taxon>Glomeromycetes</taxon>
        <taxon>Diversisporales</taxon>
        <taxon>Gigasporaceae</taxon>
        <taxon>Scutellospora</taxon>
    </lineage>
</organism>
<dbReference type="EMBL" id="CAJVPM010028064">
    <property type="protein sequence ID" value="CAG8668445.1"/>
    <property type="molecule type" value="Genomic_DNA"/>
</dbReference>
<keyword evidence="2" id="KW-1185">Reference proteome</keyword>
<evidence type="ECO:0000313" key="2">
    <source>
        <dbReference type="Proteomes" id="UP000789860"/>
    </source>
</evidence>
<comment type="caution">
    <text evidence="1">The sequence shown here is derived from an EMBL/GenBank/DDBJ whole genome shotgun (WGS) entry which is preliminary data.</text>
</comment>
<sequence length="145" mass="16698">YILARKRHPKGQNIVIFKLPLIILDLFFDIFFIIVNGHDVPFLFVPSLVIVIVSVIFNFCLSTFLLLNEIRLNEDFRTWFTKYEKIASIFTLIASADVATLNILTSRFAGFKFLFATFSIKAERLFCYGAIVNSLIKDIPQLVIQ</sequence>
<gene>
    <name evidence="1" type="ORF">SCALOS_LOCUS9284</name>
</gene>
<dbReference type="Proteomes" id="UP000789860">
    <property type="component" value="Unassembled WGS sequence"/>
</dbReference>
<accession>A0ACA9NPQ7</accession>
<name>A0ACA9NPQ7_9GLOM</name>
<proteinExistence type="predicted"/>
<evidence type="ECO:0000313" key="1">
    <source>
        <dbReference type="EMBL" id="CAG8668445.1"/>
    </source>
</evidence>
<feature type="non-terminal residue" evidence="1">
    <location>
        <position position="1"/>
    </location>
</feature>
<protein>
    <submittedName>
        <fullName evidence="1">8311_t:CDS:1</fullName>
    </submittedName>
</protein>
<reference evidence="1" key="1">
    <citation type="submission" date="2021-06" db="EMBL/GenBank/DDBJ databases">
        <authorList>
            <person name="Kallberg Y."/>
            <person name="Tangrot J."/>
            <person name="Rosling A."/>
        </authorList>
    </citation>
    <scope>NUCLEOTIDE SEQUENCE</scope>
    <source>
        <strain evidence="1">AU212A</strain>
    </source>
</reference>